<keyword evidence="3" id="KW-1185">Reference proteome</keyword>
<dbReference type="SUPFAM" id="SSF51430">
    <property type="entry name" value="NAD(P)-linked oxidoreductase"/>
    <property type="match status" value="1"/>
</dbReference>
<dbReference type="PRINTS" id="PR00069">
    <property type="entry name" value="ALDKETRDTASE"/>
</dbReference>
<dbReference type="InterPro" id="IPR023210">
    <property type="entry name" value="NADP_OxRdtase_dom"/>
</dbReference>
<evidence type="ECO:0000259" key="1">
    <source>
        <dbReference type="Pfam" id="PF00248"/>
    </source>
</evidence>
<dbReference type="InterPro" id="IPR036812">
    <property type="entry name" value="NAD(P)_OxRdtase_dom_sf"/>
</dbReference>
<dbReference type="GeneTree" id="ENSGT00940000153677"/>
<dbReference type="AlphaFoldDB" id="A0A8C4WHT9"/>
<reference evidence="2" key="2">
    <citation type="submission" date="2025-09" db="UniProtKB">
        <authorList>
            <consortium name="Ensembl"/>
        </authorList>
    </citation>
    <scope>IDENTIFICATION</scope>
</reference>
<dbReference type="Ensembl" id="ENSGEVT00005016958.1">
    <property type="protein sequence ID" value="ENSGEVP00005016148.1"/>
    <property type="gene ID" value="ENSGEVG00005011431.1"/>
</dbReference>
<dbReference type="Gene3D" id="3.20.20.100">
    <property type="entry name" value="NADP-dependent oxidoreductase domain"/>
    <property type="match status" value="1"/>
</dbReference>
<feature type="domain" description="NADP-dependent oxidoreductase" evidence="1">
    <location>
        <begin position="19"/>
        <end position="121"/>
    </location>
</feature>
<organism evidence="2 3">
    <name type="scientific">Gopherus evgoodei</name>
    <name type="common">Goodes thornscrub tortoise</name>
    <dbReference type="NCBI Taxonomy" id="1825980"/>
    <lineage>
        <taxon>Eukaryota</taxon>
        <taxon>Metazoa</taxon>
        <taxon>Chordata</taxon>
        <taxon>Craniata</taxon>
        <taxon>Vertebrata</taxon>
        <taxon>Euteleostomi</taxon>
        <taxon>Archelosauria</taxon>
        <taxon>Testudinata</taxon>
        <taxon>Testudines</taxon>
        <taxon>Cryptodira</taxon>
        <taxon>Durocryptodira</taxon>
        <taxon>Testudinoidea</taxon>
        <taxon>Testudinidae</taxon>
        <taxon>Gopherus</taxon>
    </lineage>
</organism>
<dbReference type="InterPro" id="IPR020471">
    <property type="entry name" value="AKR"/>
</dbReference>
<dbReference type="GO" id="GO:0016491">
    <property type="term" value="F:oxidoreductase activity"/>
    <property type="evidence" value="ECO:0007669"/>
    <property type="project" value="InterPro"/>
</dbReference>
<proteinExistence type="predicted"/>
<dbReference type="Proteomes" id="UP000694390">
    <property type="component" value="Unassembled WGS sequence"/>
</dbReference>
<dbReference type="PANTHER" id="PTHR11732">
    <property type="entry name" value="ALDO/KETO REDUCTASE"/>
    <property type="match status" value="1"/>
</dbReference>
<accession>A0A8C4WHT9</accession>
<name>A0A8C4WHT9_9SAUR</name>
<sequence length="143" mass="16072">VHPKYSFKDMNDGNKIPAVGFGTYSPDAVSKSFVAFFAVKAAIEVGFRHINGAFVYGTEEEVGQAIREKIADGTVKREDIFYTGKLGSTFHLPELVRSCLEQSLKKLKFDYLDLFIIHIPVSLKVNILCTKYTQENKCLVVYP</sequence>
<evidence type="ECO:0000313" key="3">
    <source>
        <dbReference type="Proteomes" id="UP000694390"/>
    </source>
</evidence>
<dbReference type="Pfam" id="PF00248">
    <property type="entry name" value="Aldo_ket_red"/>
    <property type="match status" value="1"/>
</dbReference>
<reference evidence="2" key="1">
    <citation type="submission" date="2025-08" db="UniProtKB">
        <authorList>
            <consortium name="Ensembl"/>
        </authorList>
    </citation>
    <scope>IDENTIFICATION</scope>
</reference>
<evidence type="ECO:0000313" key="2">
    <source>
        <dbReference type="Ensembl" id="ENSGEVP00005016148.1"/>
    </source>
</evidence>
<protein>
    <recommendedName>
        <fullName evidence="1">NADP-dependent oxidoreductase domain-containing protein</fullName>
    </recommendedName>
</protein>